<organism evidence="2 3">
    <name type="scientific">Zasmidium cellare</name>
    <name type="common">Wine cellar mold</name>
    <name type="synonym">Racodium cellare</name>
    <dbReference type="NCBI Taxonomy" id="395010"/>
    <lineage>
        <taxon>Eukaryota</taxon>
        <taxon>Fungi</taxon>
        <taxon>Dikarya</taxon>
        <taxon>Ascomycota</taxon>
        <taxon>Pezizomycotina</taxon>
        <taxon>Dothideomycetes</taxon>
        <taxon>Dothideomycetidae</taxon>
        <taxon>Mycosphaerellales</taxon>
        <taxon>Mycosphaerellaceae</taxon>
        <taxon>Zasmidium</taxon>
    </lineage>
</organism>
<name>A0ABR0EQ85_ZASCE</name>
<comment type="caution">
    <text evidence="2">The sequence shown here is derived from an EMBL/GenBank/DDBJ whole genome shotgun (WGS) entry which is preliminary data.</text>
</comment>
<protein>
    <recommendedName>
        <fullName evidence="1">F-box domain-containing protein</fullName>
    </recommendedName>
</protein>
<evidence type="ECO:0000313" key="3">
    <source>
        <dbReference type="Proteomes" id="UP001305779"/>
    </source>
</evidence>
<reference evidence="2 3" key="1">
    <citation type="journal article" date="2023" name="G3 (Bethesda)">
        <title>A chromosome-level genome assembly of Zasmidium syzygii isolated from banana leaves.</title>
        <authorList>
            <person name="van Westerhoven A.C."/>
            <person name="Mehrabi R."/>
            <person name="Talebi R."/>
            <person name="Steentjes M.B.F."/>
            <person name="Corcolon B."/>
            <person name="Chong P.A."/>
            <person name="Kema G.H.J."/>
            <person name="Seidl M.F."/>
        </authorList>
    </citation>
    <scope>NUCLEOTIDE SEQUENCE [LARGE SCALE GENOMIC DNA]</scope>
    <source>
        <strain evidence="2 3">P124</strain>
    </source>
</reference>
<dbReference type="InterPro" id="IPR001810">
    <property type="entry name" value="F-box_dom"/>
</dbReference>
<dbReference type="EMBL" id="JAXOVC010000004">
    <property type="protein sequence ID" value="KAK4503263.1"/>
    <property type="molecule type" value="Genomic_DNA"/>
</dbReference>
<dbReference type="InterPro" id="IPR036047">
    <property type="entry name" value="F-box-like_dom_sf"/>
</dbReference>
<dbReference type="Gene3D" id="1.20.1280.50">
    <property type="match status" value="1"/>
</dbReference>
<sequence length="529" mass="59535">MDPLTLLPSELVLRILEFTPTSDLASLTRLNRSWHAFIDETHQEAIYFTPGRTDHAAGLRDVSLFEKEPRTFAKYYQDVESWKDLCRRQTLLSKNWDAERPLTTERKIIVGRDPIWRFRPDFQRRIILSTSHEDMDSGDLLWKLERDDVRPFAHLEYADGVACWDCDGEGIEVWRIGRERGVKVKVLEHEVQTRGFQLSCFGGVWCLCVVSNAGCGFVYEGEKRELELTKRMVIPTGAVGHLDQDEGVVVYSLGSGGYHFFEKGTGEKMVGLKPEVLEPEVFHIVHPDEHFRRGTMEDIGKAARDRTVPLAIRPGPLPGDERVPLEDDEWGAGMLSGNLFVGVSRAGRLLICPNWRALIPHTSPTSTAPLTDLIQIIECDSDGSTFDLGGWLSVRDHRVLLEIQDLIYIIGLTDSDHVRDGESRPSFATSTAIKPQYANPVSFMGLYEDCLMSTYTTLLYRSRSDEAEGVVPRIFQTKAVRVLNLAPDLSGHGEVVEDEEEELDLPVSGATRAELFHLIALLARGEDGD</sequence>
<dbReference type="SUPFAM" id="SSF81383">
    <property type="entry name" value="F-box domain"/>
    <property type="match status" value="1"/>
</dbReference>
<proteinExistence type="predicted"/>
<feature type="domain" description="F-box" evidence="1">
    <location>
        <begin position="1"/>
        <end position="50"/>
    </location>
</feature>
<dbReference type="Pfam" id="PF12937">
    <property type="entry name" value="F-box-like"/>
    <property type="match status" value="1"/>
</dbReference>
<dbReference type="Proteomes" id="UP001305779">
    <property type="component" value="Unassembled WGS sequence"/>
</dbReference>
<evidence type="ECO:0000313" key="2">
    <source>
        <dbReference type="EMBL" id="KAK4503263.1"/>
    </source>
</evidence>
<accession>A0ABR0EQ85</accession>
<gene>
    <name evidence="2" type="ORF">PRZ48_006691</name>
</gene>
<evidence type="ECO:0000259" key="1">
    <source>
        <dbReference type="PROSITE" id="PS50181"/>
    </source>
</evidence>
<dbReference type="PROSITE" id="PS50181">
    <property type="entry name" value="FBOX"/>
    <property type="match status" value="1"/>
</dbReference>
<keyword evidence="3" id="KW-1185">Reference proteome</keyword>